<sequence length="589" mass="64340">MASAVRRDSGPRLPKEVTEQTRLLSPSGGELRYGRSLTVPEVSQRRPRSSVSSSMSRRSMRVTRSSWFLMLLTLSIGGLQIAWSVELSNGSPYLLSLGISKAMLALVWVAGPVSGALVQPYVGIRSDNCRVSWGKRKPFMIGGGIATIISLLILGWAKEICAFILPDRSPSLPTVTIWVAVLMIYVLDFSINTVQAGIRAFIVDNAPPHQQDAANAWAGRMTGIGNVLGYLSGYVNLPEILPWFGNTQFKVLCVIASIALGGTLAVSCGFIMERDPNEDGPADEKKNNVLAFFGQVLHSARRLPPQVRKVCDTQFFAWIGWFPFLFYSTTYIGEIYVQPHYAANPNPSREEEHKLWEDATRVGTFALLVFAVVALTANTVLPVFIQPAFNPTNANEGAPSKHQRLVALLRIPGLTLRRLWCFSHVIFAASMWSTFFVKNTWGATALIAACGIPWAVTLWAPFALISSDISKRDAIKHGVLRSSVSTTGGVGDLVGEDGEDYVDQAGIILGLHNFAIAAPQVIATVMSSLIFKMLQKPRGSTDDTSMAWVMRFGGLAAVLAAVMTLRLDEEVDEGLEFVDSDEDVEEEEV</sequence>
<dbReference type="GO" id="GO:0008506">
    <property type="term" value="F:sucrose:proton symporter activity"/>
    <property type="evidence" value="ECO:0007669"/>
    <property type="project" value="TreeGrafter"/>
</dbReference>
<evidence type="ECO:0000256" key="7">
    <source>
        <dbReference type="SAM" id="Phobius"/>
    </source>
</evidence>
<feature type="transmembrane region" description="Helical" evidence="7">
    <location>
        <begin position="514"/>
        <end position="534"/>
    </location>
</feature>
<dbReference type="AlphaFoldDB" id="A0AAV9V1U0"/>
<evidence type="ECO:0000256" key="5">
    <source>
        <dbReference type="ARBA" id="ARBA00023136"/>
    </source>
</evidence>
<evidence type="ECO:0000256" key="4">
    <source>
        <dbReference type="ARBA" id="ARBA00022989"/>
    </source>
</evidence>
<feature type="transmembrane region" description="Helical" evidence="7">
    <location>
        <begin position="546"/>
        <end position="565"/>
    </location>
</feature>
<dbReference type="PANTHER" id="PTHR19432">
    <property type="entry name" value="SUGAR TRANSPORTER"/>
    <property type="match status" value="1"/>
</dbReference>
<reference evidence="8 9" key="1">
    <citation type="submission" date="2019-10" db="EMBL/GenBank/DDBJ databases">
        <authorList>
            <person name="Palmer J.M."/>
        </authorList>
    </citation>
    <scope>NUCLEOTIDE SEQUENCE [LARGE SCALE GENOMIC DNA]</scope>
    <source>
        <strain evidence="8 9">TWF696</strain>
    </source>
</reference>
<keyword evidence="5 7" id="KW-0472">Membrane</keyword>
<keyword evidence="2" id="KW-0813">Transport</keyword>
<gene>
    <name evidence="8" type="ORF">TWF696_005468</name>
</gene>
<proteinExistence type="predicted"/>
<keyword evidence="9" id="KW-1185">Reference proteome</keyword>
<evidence type="ECO:0008006" key="10">
    <source>
        <dbReference type="Google" id="ProtNLM"/>
    </source>
</evidence>
<dbReference type="InterPro" id="IPR036259">
    <property type="entry name" value="MFS_trans_sf"/>
</dbReference>
<feature type="transmembrane region" description="Helical" evidence="7">
    <location>
        <begin position="177"/>
        <end position="202"/>
    </location>
</feature>
<evidence type="ECO:0000256" key="3">
    <source>
        <dbReference type="ARBA" id="ARBA00022692"/>
    </source>
</evidence>
<dbReference type="PANTHER" id="PTHR19432:SF35">
    <property type="entry name" value="SOLUTE CARRIER FAMILY 45 MEMBER 3 ISOFORM X1"/>
    <property type="match status" value="1"/>
</dbReference>
<evidence type="ECO:0000256" key="2">
    <source>
        <dbReference type="ARBA" id="ARBA00022448"/>
    </source>
</evidence>
<dbReference type="EMBL" id="JAVHNQ010000003">
    <property type="protein sequence ID" value="KAK6353505.1"/>
    <property type="molecule type" value="Genomic_DNA"/>
</dbReference>
<feature type="region of interest" description="Disordered" evidence="6">
    <location>
        <begin position="38"/>
        <end position="57"/>
    </location>
</feature>
<dbReference type="InterPro" id="IPR011701">
    <property type="entry name" value="MFS"/>
</dbReference>
<keyword evidence="3 7" id="KW-0812">Transmembrane</keyword>
<feature type="transmembrane region" description="Helical" evidence="7">
    <location>
        <begin position="365"/>
        <end position="385"/>
    </location>
</feature>
<evidence type="ECO:0000313" key="9">
    <source>
        <dbReference type="Proteomes" id="UP001375240"/>
    </source>
</evidence>
<dbReference type="GO" id="GO:0005886">
    <property type="term" value="C:plasma membrane"/>
    <property type="evidence" value="ECO:0007669"/>
    <property type="project" value="TreeGrafter"/>
</dbReference>
<name>A0AAV9V1U0_9PEZI</name>
<feature type="transmembrane region" description="Helical" evidence="7">
    <location>
        <begin position="139"/>
        <end position="157"/>
    </location>
</feature>
<dbReference type="SUPFAM" id="SSF103473">
    <property type="entry name" value="MFS general substrate transporter"/>
    <property type="match status" value="1"/>
</dbReference>
<dbReference type="Proteomes" id="UP001375240">
    <property type="component" value="Unassembled WGS sequence"/>
</dbReference>
<evidence type="ECO:0000256" key="1">
    <source>
        <dbReference type="ARBA" id="ARBA00004141"/>
    </source>
</evidence>
<comment type="subcellular location">
    <subcellularLocation>
        <location evidence="1">Membrane</location>
        <topology evidence="1">Multi-pass membrane protein</topology>
    </subcellularLocation>
</comment>
<accession>A0AAV9V1U0</accession>
<dbReference type="Pfam" id="PF07690">
    <property type="entry name" value="MFS_1"/>
    <property type="match status" value="1"/>
</dbReference>
<evidence type="ECO:0000313" key="8">
    <source>
        <dbReference type="EMBL" id="KAK6353505.1"/>
    </source>
</evidence>
<feature type="transmembrane region" description="Helical" evidence="7">
    <location>
        <begin position="97"/>
        <end position="118"/>
    </location>
</feature>
<feature type="transmembrane region" description="Helical" evidence="7">
    <location>
        <begin position="443"/>
        <end position="465"/>
    </location>
</feature>
<feature type="transmembrane region" description="Helical" evidence="7">
    <location>
        <begin position="214"/>
        <end position="237"/>
    </location>
</feature>
<feature type="transmembrane region" description="Helical" evidence="7">
    <location>
        <begin position="67"/>
        <end position="85"/>
    </location>
</feature>
<dbReference type="Gene3D" id="1.20.1250.20">
    <property type="entry name" value="MFS general substrate transporter like domains"/>
    <property type="match status" value="1"/>
</dbReference>
<protein>
    <recommendedName>
        <fullName evidence="10">Sucrose transporter</fullName>
    </recommendedName>
</protein>
<evidence type="ECO:0000256" key="6">
    <source>
        <dbReference type="SAM" id="MobiDB-lite"/>
    </source>
</evidence>
<comment type="caution">
    <text evidence="8">The sequence shown here is derived from an EMBL/GenBank/DDBJ whole genome shotgun (WGS) entry which is preliminary data.</text>
</comment>
<keyword evidence="4 7" id="KW-1133">Transmembrane helix</keyword>
<feature type="compositionally biased region" description="Basic and acidic residues" evidence="6">
    <location>
        <begin position="1"/>
        <end position="19"/>
    </location>
</feature>
<feature type="transmembrane region" description="Helical" evidence="7">
    <location>
        <begin position="249"/>
        <end position="272"/>
    </location>
</feature>
<feature type="transmembrane region" description="Helical" evidence="7">
    <location>
        <begin position="315"/>
        <end position="337"/>
    </location>
</feature>
<organism evidence="8 9">
    <name type="scientific">Orbilia brochopaga</name>
    <dbReference type="NCBI Taxonomy" id="3140254"/>
    <lineage>
        <taxon>Eukaryota</taxon>
        <taxon>Fungi</taxon>
        <taxon>Dikarya</taxon>
        <taxon>Ascomycota</taxon>
        <taxon>Pezizomycotina</taxon>
        <taxon>Orbiliomycetes</taxon>
        <taxon>Orbiliales</taxon>
        <taxon>Orbiliaceae</taxon>
        <taxon>Orbilia</taxon>
    </lineage>
</organism>
<feature type="region of interest" description="Disordered" evidence="6">
    <location>
        <begin position="1"/>
        <end position="31"/>
    </location>
</feature>